<reference evidence="2 3" key="1">
    <citation type="submission" date="2016-03" db="EMBL/GenBank/DDBJ databases">
        <authorList>
            <person name="Ploux O."/>
        </authorList>
    </citation>
    <scope>NUCLEOTIDE SEQUENCE [LARGE SCALE GENOMIC DNA]</scope>
    <source>
        <strain evidence="2 3">UAMH 11012</strain>
    </source>
</reference>
<feature type="compositionally biased region" description="Acidic residues" evidence="1">
    <location>
        <begin position="127"/>
        <end position="145"/>
    </location>
</feature>
<dbReference type="OrthoDB" id="3559279at2759"/>
<name>A0A1L7XFE2_9HELO</name>
<feature type="compositionally biased region" description="Low complexity" evidence="1">
    <location>
        <begin position="24"/>
        <end position="35"/>
    </location>
</feature>
<evidence type="ECO:0000313" key="2">
    <source>
        <dbReference type="EMBL" id="CZR63728.1"/>
    </source>
</evidence>
<proteinExistence type="predicted"/>
<evidence type="ECO:0000313" key="3">
    <source>
        <dbReference type="Proteomes" id="UP000184330"/>
    </source>
</evidence>
<keyword evidence="3" id="KW-1185">Reference proteome</keyword>
<dbReference type="EMBL" id="FJOG01000024">
    <property type="protein sequence ID" value="CZR63728.1"/>
    <property type="molecule type" value="Genomic_DNA"/>
</dbReference>
<dbReference type="AlphaFoldDB" id="A0A1L7XFE2"/>
<dbReference type="Proteomes" id="UP000184330">
    <property type="component" value="Unassembled WGS sequence"/>
</dbReference>
<gene>
    <name evidence="2" type="ORF">PAC_13625</name>
</gene>
<organism evidence="2 3">
    <name type="scientific">Phialocephala subalpina</name>
    <dbReference type="NCBI Taxonomy" id="576137"/>
    <lineage>
        <taxon>Eukaryota</taxon>
        <taxon>Fungi</taxon>
        <taxon>Dikarya</taxon>
        <taxon>Ascomycota</taxon>
        <taxon>Pezizomycotina</taxon>
        <taxon>Leotiomycetes</taxon>
        <taxon>Helotiales</taxon>
        <taxon>Mollisiaceae</taxon>
        <taxon>Phialocephala</taxon>
        <taxon>Phialocephala fortinii species complex</taxon>
    </lineage>
</organism>
<protein>
    <submittedName>
        <fullName evidence="2">Uncharacterized protein</fullName>
    </submittedName>
</protein>
<evidence type="ECO:0000256" key="1">
    <source>
        <dbReference type="SAM" id="MobiDB-lite"/>
    </source>
</evidence>
<feature type="region of interest" description="Disordered" evidence="1">
    <location>
        <begin position="118"/>
        <end position="145"/>
    </location>
</feature>
<sequence>MEAMQKITQRKKRKANERLEDNRPAPAARAAPAARPIAVARPPTSVTTRPVGFVINRRLAETDPTAFLIGAFFNDEGNDAGYPPIALDRLIGANRSHLHQASLNELNVGNNSILNPPVPDVRLQAHDDDDDEAEEEEDEQEDEDEYEWDITGHLEIRCAGMAGCFGQYSPYTMTIYTILRRVGKETYGEFDLGEYKGVLRFRLDVNSIDLGTAITMIPTNSA</sequence>
<accession>A0A1L7XFE2</accession>
<feature type="region of interest" description="Disordered" evidence="1">
    <location>
        <begin position="1"/>
        <end position="35"/>
    </location>
</feature>